<dbReference type="InterPro" id="IPR032675">
    <property type="entry name" value="LRR_dom_sf"/>
</dbReference>
<dbReference type="Gene3D" id="1.20.1280.50">
    <property type="match status" value="1"/>
</dbReference>
<accession>A0A803KXQ8</accession>
<evidence type="ECO:0000313" key="2">
    <source>
        <dbReference type="EnsemblPlants" id="AUR62003817-RA:cds"/>
    </source>
</evidence>
<name>A0A803KXQ8_CHEQI</name>
<evidence type="ECO:0000259" key="1">
    <source>
        <dbReference type="Pfam" id="PF00646"/>
    </source>
</evidence>
<protein>
    <recommendedName>
        <fullName evidence="1">F-box domain-containing protein</fullName>
    </recommendedName>
</protein>
<organism evidence="2 3">
    <name type="scientific">Chenopodium quinoa</name>
    <name type="common">Quinoa</name>
    <dbReference type="NCBI Taxonomy" id="63459"/>
    <lineage>
        <taxon>Eukaryota</taxon>
        <taxon>Viridiplantae</taxon>
        <taxon>Streptophyta</taxon>
        <taxon>Embryophyta</taxon>
        <taxon>Tracheophyta</taxon>
        <taxon>Spermatophyta</taxon>
        <taxon>Magnoliopsida</taxon>
        <taxon>eudicotyledons</taxon>
        <taxon>Gunneridae</taxon>
        <taxon>Pentapetalae</taxon>
        <taxon>Caryophyllales</taxon>
        <taxon>Chenopodiaceae</taxon>
        <taxon>Chenopodioideae</taxon>
        <taxon>Atripliceae</taxon>
        <taxon>Chenopodium</taxon>
    </lineage>
</organism>
<dbReference type="OMA" id="IATSMPK"/>
<dbReference type="InterPro" id="IPR001810">
    <property type="entry name" value="F-box_dom"/>
</dbReference>
<dbReference type="EnsemblPlants" id="AUR62003817-RA">
    <property type="protein sequence ID" value="AUR62003817-RA:cds"/>
    <property type="gene ID" value="AUR62003817"/>
</dbReference>
<reference evidence="2" key="1">
    <citation type="journal article" date="2017" name="Nature">
        <title>The genome of Chenopodium quinoa.</title>
        <authorList>
            <person name="Jarvis D.E."/>
            <person name="Ho Y.S."/>
            <person name="Lightfoot D.J."/>
            <person name="Schmoeckel S.M."/>
            <person name="Li B."/>
            <person name="Borm T.J.A."/>
            <person name="Ohyanagi H."/>
            <person name="Mineta K."/>
            <person name="Michell C.T."/>
            <person name="Saber N."/>
            <person name="Kharbatia N.M."/>
            <person name="Rupper R.R."/>
            <person name="Sharp A.R."/>
            <person name="Dally N."/>
            <person name="Boughton B.A."/>
            <person name="Woo Y.H."/>
            <person name="Gao G."/>
            <person name="Schijlen E.G.W.M."/>
            <person name="Guo X."/>
            <person name="Momin A.A."/>
            <person name="Negrao S."/>
            <person name="Al-Babili S."/>
            <person name="Gehring C."/>
            <person name="Roessner U."/>
            <person name="Jung C."/>
            <person name="Murphy K."/>
            <person name="Arold S.T."/>
            <person name="Gojobori T."/>
            <person name="van der Linden C.G."/>
            <person name="van Loo E.N."/>
            <person name="Jellen E.N."/>
            <person name="Maughan P.J."/>
            <person name="Tester M."/>
        </authorList>
    </citation>
    <scope>NUCLEOTIDE SEQUENCE [LARGE SCALE GENOMIC DNA]</scope>
    <source>
        <strain evidence="2">cv. PI 614886</strain>
    </source>
</reference>
<dbReference type="Gramene" id="AUR62003817-RA">
    <property type="protein sequence ID" value="AUR62003817-RA:cds"/>
    <property type="gene ID" value="AUR62003817"/>
</dbReference>
<evidence type="ECO:0000313" key="3">
    <source>
        <dbReference type="Proteomes" id="UP000596660"/>
    </source>
</evidence>
<dbReference type="Pfam" id="PF00646">
    <property type="entry name" value="F-box"/>
    <property type="match status" value="1"/>
</dbReference>
<feature type="domain" description="F-box" evidence="1">
    <location>
        <begin position="11"/>
        <end position="53"/>
    </location>
</feature>
<reference evidence="2" key="2">
    <citation type="submission" date="2021-03" db="UniProtKB">
        <authorList>
            <consortium name="EnsemblPlants"/>
        </authorList>
    </citation>
    <scope>IDENTIFICATION</scope>
</reference>
<proteinExistence type="predicted"/>
<dbReference type="Proteomes" id="UP000596660">
    <property type="component" value="Unplaced"/>
</dbReference>
<sequence>MEDDDPNVRPWDELIPDTLGLIFQRLPLDEILNVVPSVCKSWAKAVRGPYCWQEIDIEDWSRYRRPDSLDRILLLLIGRSCGSLRKLCVYGLASEMSLSLIADNAKCLQILRLPGSEISGSMVEQVAVKLSSLTCLDLSYCTKIGAPALEAFGKNCKLLTCLQRNMHPWDVAAIMKDDEAYAISATMPQLKHLELAYLNITTDGAVRILKSCRELELLDIRGCWSVKINEKYLKDRSKLQVVGPLVVDGSGKVKESVDFYPGSSSFWAWGNGIGI</sequence>
<keyword evidence="3" id="KW-1185">Reference proteome</keyword>
<dbReference type="Gene3D" id="3.80.10.10">
    <property type="entry name" value="Ribonuclease Inhibitor"/>
    <property type="match status" value="1"/>
</dbReference>
<dbReference type="SUPFAM" id="SSF52047">
    <property type="entry name" value="RNI-like"/>
    <property type="match status" value="1"/>
</dbReference>
<dbReference type="FunFam" id="1.20.1280.50:FF:000022">
    <property type="entry name" value="F-box protein FBW2"/>
    <property type="match status" value="1"/>
</dbReference>
<dbReference type="PANTHER" id="PTHR38926">
    <property type="entry name" value="F-BOX DOMAIN CONTAINING PROTEIN, EXPRESSED"/>
    <property type="match status" value="1"/>
</dbReference>
<dbReference type="PANTHER" id="PTHR38926:SF2">
    <property type="entry name" value="F-BOX_LRR-REPEAT PROTEIN 21-RELATED"/>
    <property type="match status" value="1"/>
</dbReference>
<dbReference type="AlphaFoldDB" id="A0A803KXQ8"/>